<accession>A0A8K0CY37</accession>
<keyword evidence="2" id="KW-1185">Reference proteome</keyword>
<gene>
    <name evidence="1" type="ORF">ILUMI_10457</name>
</gene>
<proteinExistence type="predicted"/>
<organism evidence="1 2">
    <name type="scientific">Ignelater luminosus</name>
    <name type="common">Cucubano</name>
    <name type="synonym">Pyrophorus luminosus</name>
    <dbReference type="NCBI Taxonomy" id="2038154"/>
    <lineage>
        <taxon>Eukaryota</taxon>
        <taxon>Metazoa</taxon>
        <taxon>Ecdysozoa</taxon>
        <taxon>Arthropoda</taxon>
        <taxon>Hexapoda</taxon>
        <taxon>Insecta</taxon>
        <taxon>Pterygota</taxon>
        <taxon>Neoptera</taxon>
        <taxon>Endopterygota</taxon>
        <taxon>Coleoptera</taxon>
        <taxon>Polyphaga</taxon>
        <taxon>Elateriformia</taxon>
        <taxon>Elateroidea</taxon>
        <taxon>Elateridae</taxon>
        <taxon>Agrypninae</taxon>
        <taxon>Pyrophorini</taxon>
        <taxon>Ignelater</taxon>
    </lineage>
</organism>
<evidence type="ECO:0000313" key="1">
    <source>
        <dbReference type="EMBL" id="KAF2895719.1"/>
    </source>
</evidence>
<reference evidence="1" key="1">
    <citation type="submission" date="2019-08" db="EMBL/GenBank/DDBJ databases">
        <title>The genome of the North American firefly Photinus pyralis.</title>
        <authorList>
            <consortium name="Photinus pyralis genome working group"/>
            <person name="Fallon T.R."/>
            <person name="Sander Lower S.E."/>
            <person name="Weng J.-K."/>
        </authorList>
    </citation>
    <scope>NUCLEOTIDE SEQUENCE</scope>
    <source>
        <strain evidence="1">TRF0915ILg1</strain>
        <tissue evidence="1">Whole body</tissue>
    </source>
</reference>
<protein>
    <submittedName>
        <fullName evidence="1">Uncharacterized protein</fullName>
    </submittedName>
</protein>
<dbReference type="AlphaFoldDB" id="A0A8K0CY37"/>
<sequence length="68" mass="7889">DIELKQLYDGPLKLPQNKLDGLSILCNKNHTIIKYHDFYTSLDAQYSMAATINNVERVSKKEEEFTNK</sequence>
<feature type="non-terminal residue" evidence="1">
    <location>
        <position position="1"/>
    </location>
</feature>
<dbReference type="EMBL" id="VTPC01005722">
    <property type="protein sequence ID" value="KAF2895719.1"/>
    <property type="molecule type" value="Genomic_DNA"/>
</dbReference>
<name>A0A8K0CY37_IGNLU</name>
<evidence type="ECO:0000313" key="2">
    <source>
        <dbReference type="Proteomes" id="UP000801492"/>
    </source>
</evidence>
<comment type="caution">
    <text evidence="1">The sequence shown here is derived from an EMBL/GenBank/DDBJ whole genome shotgun (WGS) entry which is preliminary data.</text>
</comment>
<dbReference type="Proteomes" id="UP000801492">
    <property type="component" value="Unassembled WGS sequence"/>
</dbReference>